<evidence type="ECO:0000313" key="2">
    <source>
        <dbReference type="EMBL" id="CAB3697073.1"/>
    </source>
</evidence>
<dbReference type="AlphaFoldDB" id="A0A6S6ZYG1"/>
<protein>
    <submittedName>
        <fullName evidence="2">Uncharacterized protein</fullName>
    </submittedName>
</protein>
<feature type="region of interest" description="Disordered" evidence="1">
    <location>
        <begin position="28"/>
        <end position="48"/>
    </location>
</feature>
<gene>
    <name evidence="2" type="ORF">LMG26690_02426</name>
</gene>
<organism evidence="2 3">
    <name type="scientific">Achromobacter animicus</name>
    <dbReference type="NCBI Taxonomy" id="1389935"/>
    <lineage>
        <taxon>Bacteria</taxon>
        <taxon>Pseudomonadati</taxon>
        <taxon>Pseudomonadota</taxon>
        <taxon>Betaproteobacteria</taxon>
        <taxon>Burkholderiales</taxon>
        <taxon>Alcaligenaceae</taxon>
        <taxon>Achromobacter</taxon>
    </lineage>
</organism>
<evidence type="ECO:0000256" key="1">
    <source>
        <dbReference type="SAM" id="MobiDB-lite"/>
    </source>
</evidence>
<dbReference type="EMBL" id="CADIJM010000003">
    <property type="protein sequence ID" value="CAB3697073.1"/>
    <property type="molecule type" value="Genomic_DNA"/>
</dbReference>
<name>A0A6S6ZYG1_9BURK</name>
<proteinExistence type="predicted"/>
<dbReference type="RefSeq" id="WP_175123302.1">
    <property type="nucleotide sequence ID" value="NZ_CADIJM010000003.1"/>
</dbReference>
<evidence type="ECO:0000313" key="3">
    <source>
        <dbReference type="Proteomes" id="UP000494214"/>
    </source>
</evidence>
<dbReference type="Proteomes" id="UP000494214">
    <property type="component" value="Unassembled WGS sequence"/>
</dbReference>
<reference evidence="2 3" key="1">
    <citation type="submission" date="2020-04" db="EMBL/GenBank/DDBJ databases">
        <authorList>
            <person name="De Canck E."/>
        </authorList>
    </citation>
    <scope>NUCLEOTIDE SEQUENCE [LARGE SCALE GENOMIC DNA]</scope>
    <source>
        <strain evidence="2 3">LMG 26690</strain>
    </source>
</reference>
<keyword evidence="3" id="KW-1185">Reference proteome</keyword>
<sequence>MQSRQVYKQEELTEQELKAAKNSYAVKRKSTKRRVDRNGTSIEMRLTL</sequence>
<accession>A0A6S6ZYG1</accession>